<dbReference type="Proteomes" id="UP000198820">
    <property type="component" value="Unassembled WGS sequence"/>
</dbReference>
<dbReference type="PROSITE" id="PS50949">
    <property type="entry name" value="HTH_GNTR"/>
    <property type="match status" value="1"/>
</dbReference>
<organism evidence="7 8">
    <name type="scientific">Psychroflexus halocasei</name>
    <dbReference type="NCBI Taxonomy" id="908615"/>
    <lineage>
        <taxon>Bacteria</taxon>
        <taxon>Pseudomonadati</taxon>
        <taxon>Bacteroidota</taxon>
        <taxon>Flavobacteriia</taxon>
        <taxon>Flavobacteriales</taxon>
        <taxon>Flavobacteriaceae</taxon>
        <taxon>Psychroflexus</taxon>
    </lineage>
</organism>
<dbReference type="GO" id="GO:0008483">
    <property type="term" value="F:transaminase activity"/>
    <property type="evidence" value="ECO:0007669"/>
    <property type="project" value="UniProtKB-KW"/>
</dbReference>
<evidence type="ECO:0000256" key="5">
    <source>
        <dbReference type="ARBA" id="ARBA00023163"/>
    </source>
</evidence>
<dbReference type="PRINTS" id="PR00035">
    <property type="entry name" value="HTHGNTR"/>
</dbReference>
<dbReference type="RefSeq" id="WP_093244168.1">
    <property type="nucleotide sequence ID" value="NZ_FNQF01000005.1"/>
</dbReference>
<keyword evidence="7" id="KW-0808">Transferase</keyword>
<dbReference type="InterPro" id="IPR036388">
    <property type="entry name" value="WH-like_DNA-bd_sf"/>
</dbReference>
<dbReference type="Gene3D" id="3.40.640.10">
    <property type="entry name" value="Type I PLP-dependent aspartate aminotransferase-like (Major domain)"/>
    <property type="match status" value="1"/>
</dbReference>
<dbReference type="Gene3D" id="1.10.10.10">
    <property type="entry name" value="Winged helix-like DNA-binding domain superfamily/Winged helix DNA-binding domain"/>
    <property type="match status" value="1"/>
</dbReference>
<comment type="similarity">
    <text evidence="1">In the C-terminal section; belongs to the class-I pyridoxal-phosphate-dependent aminotransferase family.</text>
</comment>
<protein>
    <submittedName>
        <fullName evidence="7">GntR family transcriptional regulator / MocR family aminotransferase</fullName>
    </submittedName>
</protein>
<dbReference type="SUPFAM" id="SSF46785">
    <property type="entry name" value="Winged helix' DNA-binding domain"/>
    <property type="match status" value="1"/>
</dbReference>
<keyword evidence="8" id="KW-1185">Reference proteome</keyword>
<sequence>MSSPVKISFKSFIKIDRRKKEAIYMQIVYQFINAVKSNLLEQGDQLPGSRKIATELQVHRQTVIAALEELQEQGWVKMQANLGTFVKNPEIYSKQNEVKKTFQQPPKKASYHFRKEFILDSPLDEHQEKFYFTDGTPDARVISTEELGRFYSSVMRRKKNQSTVFNTDKSKLFFKNQLSYYLNLSRGFHLSRDYLLPITSLEQVHSILARLLINSGDMVLVEEYSYFLSNMIFNQAGAQIKTTPIDAEGMDVEYIRKHFKPGEIRFVYLNTRSQYPTTKTLSEQRRKQLLRLAKAYDFIIIENDIDFEFSILNKKESLLSLDGADRVIYIGSFGRFLNPGFQMNFIIAAEDFLEEAAKYLNVYGKPDIMMKKALGELIHQGDIHRYQRKSKKVIAERKEGFAKLLDLYFKNQITFEVPDSGLAFWIQFKKFFSLTELQKKAKEKELFIPRICLYQDKKIRALRLGFAHFNQQEMETAIETLAQAYLEVLDKN</sequence>
<keyword evidence="2" id="KW-0663">Pyridoxal phosphate</keyword>
<dbReference type="InterPro" id="IPR000524">
    <property type="entry name" value="Tscrpt_reg_HTH_GntR"/>
</dbReference>
<dbReference type="Pfam" id="PF00392">
    <property type="entry name" value="GntR"/>
    <property type="match status" value="1"/>
</dbReference>
<dbReference type="CDD" id="cd00609">
    <property type="entry name" value="AAT_like"/>
    <property type="match status" value="1"/>
</dbReference>
<evidence type="ECO:0000313" key="7">
    <source>
        <dbReference type="EMBL" id="SEA42431.1"/>
    </source>
</evidence>
<dbReference type="GO" id="GO:0003700">
    <property type="term" value="F:DNA-binding transcription factor activity"/>
    <property type="evidence" value="ECO:0007669"/>
    <property type="project" value="InterPro"/>
</dbReference>
<dbReference type="InterPro" id="IPR015421">
    <property type="entry name" value="PyrdxlP-dep_Trfase_major"/>
</dbReference>
<dbReference type="PANTHER" id="PTHR46577:SF1">
    <property type="entry name" value="HTH-TYPE TRANSCRIPTIONAL REGULATORY PROTEIN GABR"/>
    <property type="match status" value="1"/>
</dbReference>
<keyword evidence="3" id="KW-0805">Transcription regulation</keyword>
<dbReference type="STRING" id="908615.SAMN05421540_105243"/>
<dbReference type="AlphaFoldDB" id="A0A1H4B2T2"/>
<evidence type="ECO:0000313" key="8">
    <source>
        <dbReference type="Proteomes" id="UP000198820"/>
    </source>
</evidence>
<keyword evidence="7" id="KW-0032">Aminotransferase</keyword>
<dbReference type="InterPro" id="IPR036390">
    <property type="entry name" value="WH_DNA-bd_sf"/>
</dbReference>
<dbReference type="SMART" id="SM00345">
    <property type="entry name" value="HTH_GNTR"/>
    <property type="match status" value="1"/>
</dbReference>
<gene>
    <name evidence="7" type="ORF">SAMN05421540_105243</name>
</gene>
<evidence type="ECO:0000256" key="3">
    <source>
        <dbReference type="ARBA" id="ARBA00023015"/>
    </source>
</evidence>
<evidence type="ECO:0000256" key="4">
    <source>
        <dbReference type="ARBA" id="ARBA00023125"/>
    </source>
</evidence>
<dbReference type="EMBL" id="FNQF01000005">
    <property type="protein sequence ID" value="SEA42431.1"/>
    <property type="molecule type" value="Genomic_DNA"/>
</dbReference>
<evidence type="ECO:0000259" key="6">
    <source>
        <dbReference type="PROSITE" id="PS50949"/>
    </source>
</evidence>
<dbReference type="Pfam" id="PF00155">
    <property type="entry name" value="Aminotran_1_2"/>
    <property type="match status" value="1"/>
</dbReference>
<dbReference type="InterPro" id="IPR004839">
    <property type="entry name" value="Aminotransferase_I/II_large"/>
</dbReference>
<dbReference type="CDD" id="cd07377">
    <property type="entry name" value="WHTH_GntR"/>
    <property type="match status" value="1"/>
</dbReference>
<keyword evidence="4" id="KW-0238">DNA-binding</keyword>
<dbReference type="InterPro" id="IPR015424">
    <property type="entry name" value="PyrdxlP-dep_Trfase"/>
</dbReference>
<proteinExistence type="inferred from homology"/>
<dbReference type="SUPFAM" id="SSF53383">
    <property type="entry name" value="PLP-dependent transferases"/>
    <property type="match status" value="1"/>
</dbReference>
<evidence type="ECO:0000256" key="1">
    <source>
        <dbReference type="ARBA" id="ARBA00005384"/>
    </source>
</evidence>
<evidence type="ECO:0000256" key="2">
    <source>
        <dbReference type="ARBA" id="ARBA00022898"/>
    </source>
</evidence>
<dbReference type="GO" id="GO:0003677">
    <property type="term" value="F:DNA binding"/>
    <property type="evidence" value="ECO:0007669"/>
    <property type="project" value="UniProtKB-KW"/>
</dbReference>
<name>A0A1H4B2T2_9FLAO</name>
<dbReference type="InterPro" id="IPR051446">
    <property type="entry name" value="HTH_trans_reg/aminotransferase"/>
</dbReference>
<accession>A0A1H4B2T2</accession>
<keyword evidence="5" id="KW-0804">Transcription</keyword>
<feature type="domain" description="HTH gntR-type" evidence="6">
    <location>
        <begin position="21"/>
        <end position="89"/>
    </location>
</feature>
<dbReference type="PANTHER" id="PTHR46577">
    <property type="entry name" value="HTH-TYPE TRANSCRIPTIONAL REGULATORY PROTEIN GABR"/>
    <property type="match status" value="1"/>
</dbReference>
<dbReference type="GO" id="GO:0030170">
    <property type="term" value="F:pyridoxal phosphate binding"/>
    <property type="evidence" value="ECO:0007669"/>
    <property type="project" value="InterPro"/>
</dbReference>
<reference evidence="7 8" key="1">
    <citation type="submission" date="2016-10" db="EMBL/GenBank/DDBJ databases">
        <authorList>
            <person name="de Groot N.N."/>
        </authorList>
    </citation>
    <scope>NUCLEOTIDE SEQUENCE [LARGE SCALE GENOMIC DNA]</scope>
    <source>
        <strain evidence="7 8">DSM 23581</strain>
    </source>
</reference>